<protein>
    <recommendedName>
        <fullName evidence="3">Phage baseplate protein</fullName>
    </recommendedName>
</protein>
<organism evidence="1 2">
    <name type="scientific">Zestomonas carbonaria</name>
    <dbReference type="NCBI Taxonomy" id="2762745"/>
    <lineage>
        <taxon>Bacteria</taxon>
        <taxon>Pseudomonadati</taxon>
        <taxon>Pseudomonadota</taxon>
        <taxon>Gammaproteobacteria</taxon>
        <taxon>Pseudomonadales</taxon>
        <taxon>Pseudomonadaceae</taxon>
        <taxon>Zestomonas</taxon>
    </lineage>
</organism>
<dbReference type="RefSeq" id="WP_187671699.1">
    <property type="nucleotide sequence ID" value="NZ_CAJFCI010000054.1"/>
</dbReference>
<evidence type="ECO:0000313" key="1">
    <source>
        <dbReference type="EMBL" id="CAD5108376.1"/>
    </source>
</evidence>
<sequence length="236" mass="25569">MSALTAADWLQAWEHSQGLPPPLRPCALLAPLLEGGAEAAERLPLGRRDSQLLALHGALFGPRLSATADCPACGERLELALDCHALRLDAPEPDPQAQAVAWQGRTFHYRLPDSRDLAAMARAGDLDQARALLLRRCLGSDWADDLPADLQAELARAMAEADPQAATELALSCPACGEQWSELFDIGAYLDEAFGQWAERLFDQVHLLASAYGWSEAQILALGPARRARYLARVLA</sequence>
<name>A0A7U7ENY0_9GAMM</name>
<reference evidence="1 2" key="1">
    <citation type="submission" date="2020-08" db="EMBL/GenBank/DDBJ databases">
        <authorList>
            <person name="Criscuolo A."/>
        </authorList>
    </citation>
    <scope>NUCLEOTIDE SEQUENCE [LARGE SCALE GENOMIC DNA]</scope>
    <source>
        <strain evidence="1">CIP111764</strain>
    </source>
</reference>
<evidence type="ECO:0008006" key="3">
    <source>
        <dbReference type="Google" id="ProtNLM"/>
    </source>
</evidence>
<dbReference type="Proteomes" id="UP000583387">
    <property type="component" value="Unassembled WGS sequence"/>
</dbReference>
<dbReference type="EMBL" id="CAJFCI010000054">
    <property type="protein sequence ID" value="CAD5108376.1"/>
    <property type="molecule type" value="Genomic_DNA"/>
</dbReference>
<gene>
    <name evidence="1" type="ORF">PSEWESI4_02661</name>
</gene>
<proteinExistence type="predicted"/>
<keyword evidence="2" id="KW-1185">Reference proteome</keyword>
<evidence type="ECO:0000313" key="2">
    <source>
        <dbReference type="Proteomes" id="UP000583387"/>
    </source>
</evidence>
<comment type="caution">
    <text evidence="1">The sequence shown here is derived from an EMBL/GenBank/DDBJ whole genome shotgun (WGS) entry which is preliminary data.</text>
</comment>
<accession>A0A7U7ENY0</accession>
<dbReference type="AlphaFoldDB" id="A0A7U7ENY0"/>